<protein>
    <submittedName>
        <fullName evidence="1">Uncharacterized protein</fullName>
    </submittedName>
</protein>
<evidence type="ECO:0000313" key="1">
    <source>
        <dbReference type="EnsemblMetazoa" id="AARA018336-PA"/>
    </source>
</evidence>
<dbReference type="Proteomes" id="UP000075840">
    <property type="component" value="Unassembled WGS sequence"/>
</dbReference>
<proteinExistence type="predicted"/>
<dbReference type="EnsemblMetazoa" id="AARA018336-RA">
    <property type="protein sequence ID" value="AARA018336-PA"/>
    <property type="gene ID" value="AARA018336"/>
</dbReference>
<name>A0A499FTB1_ANOAR</name>
<reference evidence="1" key="1">
    <citation type="submission" date="2022-08" db="UniProtKB">
        <authorList>
            <consortium name="EnsemblMetazoa"/>
        </authorList>
    </citation>
    <scope>IDENTIFICATION</scope>
    <source>
        <strain evidence="1">Dongola</strain>
    </source>
</reference>
<accession>A0A499FTB1</accession>
<sequence>MTPFYAMGTADHQRNVTFNETIALSATLSGTRSVTRPKPHDVCCVLKNLHNALVFPPGKVPHFGYKINIAIPCRWWWWLLRVLNSTEVTEEKVKPLWGGEQLTTLFARAYVEHAPASLRPIYVAYAHERRPAINSRITTDKSRALLLCVCVLAVYHRKTERKSPKVDHKIHPKWDGTSSGVVQT</sequence>
<keyword evidence="2" id="KW-1185">Reference proteome</keyword>
<dbReference type="AlphaFoldDB" id="A0A499FTB1"/>
<dbReference type="EMBL" id="APCN01001469">
    <property type="status" value="NOT_ANNOTATED_CDS"/>
    <property type="molecule type" value="Genomic_DNA"/>
</dbReference>
<organism evidence="1 2">
    <name type="scientific">Anopheles arabiensis</name>
    <name type="common">Mosquito</name>
    <dbReference type="NCBI Taxonomy" id="7173"/>
    <lineage>
        <taxon>Eukaryota</taxon>
        <taxon>Metazoa</taxon>
        <taxon>Ecdysozoa</taxon>
        <taxon>Arthropoda</taxon>
        <taxon>Hexapoda</taxon>
        <taxon>Insecta</taxon>
        <taxon>Pterygota</taxon>
        <taxon>Neoptera</taxon>
        <taxon>Endopterygota</taxon>
        <taxon>Diptera</taxon>
        <taxon>Nematocera</taxon>
        <taxon>Culicoidea</taxon>
        <taxon>Culicidae</taxon>
        <taxon>Anophelinae</taxon>
        <taxon>Anopheles</taxon>
    </lineage>
</organism>
<dbReference type="VEuPathDB" id="VectorBase:AARA018336"/>
<evidence type="ECO:0000313" key="2">
    <source>
        <dbReference type="Proteomes" id="UP000075840"/>
    </source>
</evidence>